<evidence type="ECO:0000256" key="1">
    <source>
        <dbReference type="ARBA" id="ARBA00022723"/>
    </source>
</evidence>
<dbReference type="Gene3D" id="3.30.160.60">
    <property type="entry name" value="Classic Zinc Finger"/>
    <property type="match status" value="4"/>
</dbReference>
<dbReference type="Pfam" id="PF21549">
    <property type="entry name" value="PRDM2_PR"/>
    <property type="match status" value="1"/>
</dbReference>
<dbReference type="PROSITE" id="PS00028">
    <property type="entry name" value="ZINC_FINGER_C2H2_1"/>
    <property type="match status" value="5"/>
</dbReference>
<dbReference type="AlphaFoldDB" id="A0A6J2KPW1"/>
<accession>A0A6J2KPW1</accession>
<keyword evidence="4" id="KW-0862">Zinc</keyword>
<feature type="domain" description="C2H2-type" evidence="7">
    <location>
        <begin position="483"/>
        <end position="517"/>
    </location>
</feature>
<dbReference type="SUPFAM" id="SSF57667">
    <property type="entry name" value="beta-beta-alpha zinc fingers"/>
    <property type="match status" value="3"/>
</dbReference>
<keyword evidence="2" id="KW-0677">Repeat</keyword>
<dbReference type="PANTHER" id="PTHR24408:SF58">
    <property type="entry name" value="TRANSCRIPTION FACTOR (TFIIIA), PUTATIVE (AFU_ORTHOLOGUE AFUA_1G05150)-RELATED"/>
    <property type="match status" value="1"/>
</dbReference>
<dbReference type="RefSeq" id="XP_028042159.1">
    <property type="nucleotide sequence ID" value="XM_028186358.1"/>
</dbReference>
<evidence type="ECO:0000256" key="4">
    <source>
        <dbReference type="ARBA" id="ARBA00022833"/>
    </source>
</evidence>
<dbReference type="OrthoDB" id="3535323at2759"/>
<dbReference type="InterPro" id="IPR036236">
    <property type="entry name" value="Znf_C2H2_sf"/>
</dbReference>
<dbReference type="Gene3D" id="2.170.270.10">
    <property type="entry name" value="SET domain"/>
    <property type="match status" value="1"/>
</dbReference>
<evidence type="ECO:0000313" key="8">
    <source>
        <dbReference type="Proteomes" id="UP000504629"/>
    </source>
</evidence>
<evidence type="ECO:0000313" key="9">
    <source>
        <dbReference type="RefSeq" id="XP_028042159.1"/>
    </source>
</evidence>
<feature type="domain" description="C2H2-type" evidence="7">
    <location>
        <begin position="327"/>
        <end position="354"/>
    </location>
</feature>
<evidence type="ECO:0000256" key="6">
    <source>
        <dbReference type="SAM" id="MobiDB-lite"/>
    </source>
</evidence>
<feature type="region of interest" description="Disordered" evidence="6">
    <location>
        <begin position="365"/>
        <end position="392"/>
    </location>
</feature>
<dbReference type="GO" id="GO:0008270">
    <property type="term" value="F:zinc ion binding"/>
    <property type="evidence" value="ECO:0007669"/>
    <property type="project" value="UniProtKB-KW"/>
</dbReference>
<sequence length="655" mass="75332">MDTYSMKVGNQGPQKEIYIIEIKPSLSGTYPQFIDSQGIPLQILQNTPLHVVTKDDQYSSIPSISYKSQDQMNVTLANEPSDKASEIDDNFQALTTETLRIEAPTVFTCIPMSNIVKQRQMEDKTKITQDYVHIPDKPVLQRAIAVLPSTLQLRRGIVTPRKLLPPRVRFGPIQGIKRIISPNEVNDLKTKAVLNKTPLYLLKENNQTIHLDVSDKDKANWLCLLPLGEQDTANVWIYEDDGELYGITTHVIPTRNALSLGYSKAYCDEHKFADAMPVKDLDEEYAAASKEQWWCYECRKQMTSATSLQRHMQAHHHEEKAIPQKRYRCRNCTRSFCRLFTLKRHLAQHCLKKDFITQEKLNNSEQNLTDSSQNFSQTLDDNRTPSDESFQNYTNGLDFSTNLFDDRMAGLDISNSRPETEYNPYSLDDRVDNLLTSQLDFPNTMQQNEINNENIPVHETKTLVSCTVCNKDVEKENKRVHLKECRRSSLRCECGRVFKSKISLAEHIHSDHTSKITDNTELKLAPVSTNEYNYTCEVCEQKFKRRGILVNHLWRVHNISDSKVPLEKRVRHFPCVVCPKVYGTAAKRNQHVRVHHPGAEKIPAQSIEGGVRVYEPAQCSFCPRQYATRAKMLQHARLHHPHLVPTETLTYLKLQ</sequence>
<dbReference type="Proteomes" id="UP000504629">
    <property type="component" value="Unplaced"/>
</dbReference>
<dbReference type="GO" id="GO:0000981">
    <property type="term" value="F:DNA-binding transcription factor activity, RNA polymerase II-specific"/>
    <property type="evidence" value="ECO:0007669"/>
    <property type="project" value="TreeGrafter"/>
</dbReference>
<feature type="domain" description="C2H2-type" evidence="7">
    <location>
        <begin position="534"/>
        <end position="562"/>
    </location>
</feature>
<proteinExistence type="predicted"/>
<feature type="compositionally biased region" description="Polar residues" evidence="6">
    <location>
        <begin position="365"/>
        <end position="379"/>
    </location>
</feature>
<dbReference type="GO" id="GO:0008276">
    <property type="term" value="F:protein methyltransferase activity"/>
    <property type="evidence" value="ECO:0007669"/>
    <property type="project" value="UniProtKB-ARBA"/>
</dbReference>
<dbReference type="PROSITE" id="PS50157">
    <property type="entry name" value="ZINC_FINGER_C2H2_2"/>
    <property type="match status" value="5"/>
</dbReference>
<keyword evidence="3 5" id="KW-0863">Zinc-finger</keyword>
<dbReference type="KEGG" id="bman:114251912"/>
<dbReference type="GeneID" id="114251912"/>
<dbReference type="PANTHER" id="PTHR24408">
    <property type="entry name" value="ZINC FINGER PROTEIN"/>
    <property type="match status" value="1"/>
</dbReference>
<dbReference type="InterPro" id="IPR046341">
    <property type="entry name" value="SET_dom_sf"/>
</dbReference>
<dbReference type="GO" id="GO:0008757">
    <property type="term" value="F:S-adenosylmethionine-dependent methyltransferase activity"/>
    <property type="evidence" value="ECO:0007669"/>
    <property type="project" value="UniProtKB-ARBA"/>
</dbReference>
<evidence type="ECO:0000256" key="5">
    <source>
        <dbReference type="PROSITE-ProRule" id="PRU00042"/>
    </source>
</evidence>
<keyword evidence="8" id="KW-1185">Reference proteome</keyword>
<name>A0A6J2KPW1_BOMMA</name>
<feature type="domain" description="C2H2-type" evidence="7">
    <location>
        <begin position="293"/>
        <end position="321"/>
    </location>
</feature>
<evidence type="ECO:0000259" key="7">
    <source>
        <dbReference type="PROSITE" id="PS50157"/>
    </source>
</evidence>
<dbReference type="InterPro" id="IPR001214">
    <property type="entry name" value="SET_dom"/>
</dbReference>
<organism evidence="8 9">
    <name type="scientific">Bombyx mandarina</name>
    <name type="common">Wild silk moth</name>
    <name type="synonym">Wild silkworm</name>
    <dbReference type="NCBI Taxonomy" id="7092"/>
    <lineage>
        <taxon>Eukaryota</taxon>
        <taxon>Metazoa</taxon>
        <taxon>Ecdysozoa</taxon>
        <taxon>Arthropoda</taxon>
        <taxon>Hexapoda</taxon>
        <taxon>Insecta</taxon>
        <taxon>Pterygota</taxon>
        <taxon>Neoptera</taxon>
        <taxon>Endopterygota</taxon>
        <taxon>Lepidoptera</taxon>
        <taxon>Glossata</taxon>
        <taxon>Ditrysia</taxon>
        <taxon>Bombycoidea</taxon>
        <taxon>Bombycidae</taxon>
        <taxon>Bombycinae</taxon>
        <taxon>Bombyx</taxon>
    </lineage>
</organism>
<keyword evidence="1" id="KW-0479">Metal-binding</keyword>
<gene>
    <name evidence="9" type="primary">LOC114251912</name>
</gene>
<dbReference type="SMART" id="SM00355">
    <property type="entry name" value="ZnF_C2H2"/>
    <property type="match status" value="6"/>
</dbReference>
<dbReference type="GO" id="GO:0043565">
    <property type="term" value="F:sequence-specific DNA binding"/>
    <property type="evidence" value="ECO:0007669"/>
    <property type="project" value="TreeGrafter"/>
</dbReference>
<reference evidence="9" key="1">
    <citation type="submission" date="2025-08" db="UniProtKB">
        <authorList>
            <consortium name="RefSeq"/>
        </authorList>
    </citation>
    <scope>IDENTIFICATION</scope>
    <source>
        <tissue evidence="9">Silk gland</tissue>
    </source>
</reference>
<dbReference type="InterPro" id="IPR013087">
    <property type="entry name" value="Znf_C2H2_type"/>
</dbReference>
<dbReference type="GO" id="GO:0005634">
    <property type="term" value="C:nucleus"/>
    <property type="evidence" value="ECO:0007669"/>
    <property type="project" value="TreeGrafter"/>
</dbReference>
<dbReference type="GO" id="GO:0008170">
    <property type="term" value="F:N-methyltransferase activity"/>
    <property type="evidence" value="ECO:0007669"/>
    <property type="project" value="UniProtKB-ARBA"/>
</dbReference>
<evidence type="ECO:0000256" key="3">
    <source>
        <dbReference type="ARBA" id="ARBA00022771"/>
    </source>
</evidence>
<evidence type="ECO:0000256" key="2">
    <source>
        <dbReference type="ARBA" id="ARBA00022737"/>
    </source>
</evidence>
<protein>
    <submittedName>
        <fullName evidence="9">PR domain zinc finger protein 10-like isoform X1</fullName>
    </submittedName>
</protein>
<feature type="domain" description="C2H2-type" evidence="7">
    <location>
        <begin position="573"/>
        <end position="601"/>
    </location>
</feature>